<dbReference type="OrthoDB" id="5242900at2"/>
<organism evidence="2 3">
    <name type="scientific">[Collinsella] massiliensis</name>
    <dbReference type="NCBI Taxonomy" id="1232426"/>
    <lineage>
        <taxon>Bacteria</taxon>
        <taxon>Bacillati</taxon>
        <taxon>Actinomycetota</taxon>
        <taxon>Coriobacteriia</taxon>
        <taxon>Coriobacteriales</taxon>
        <taxon>Coriobacteriaceae</taxon>
        <taxon>Enorma</taxon>
    </lineage>
</organism>
<dbReference type="AlphaFoldDB" id="A0A1Y3Y6D1"/>
<dbReference type="InterPro" id="IPR029057">
    <property type="entry name" value="PRTase-like"/>
</dbReference>
<gene>
    <name evidence="2" type="ORF">B5G02_00565</name>
</gene>
<dbReference type="PANTHER" id="PTHR47505:SF1">
    <property type="entry name" value="DNA UTILIZATION PROTEIN YHGH"/>
    <property type="match status" value="1"/>
</dbReference>
<dbReference type="SUPFAM" id="SSF53271">
    <property type="entry name" value="PRTase-like"/>
    <property type="match status" value="1"/>
</dbReference>
<protein>
    <recommendedName>
        <fullName evidence="1">Double zinc ribbon domain-containing protein</fullName>
    </recommendedName>
</protein>
<name>A0A1Y3Y6D1_9ACTN</name>
<evidence type="ECO:0000313" key="3">
    <source>
        <dbReference type="Proteomes" id="UP000195781"/>
    </source>
</evidence>
<reference evidence="3" key="1">
    <citation type="submission" date="2017-04" db="EMBL/GenBank/DDBJ databases">
        <title>Function of individual gut microbiota members based on whole genome sequencing of pure cultures obtained from chicken caecum.</title>
        <authorList>
            <person name="Medvecky M."/>
            <person name="Cejkova D."/>
            <person name="Polansky O."/>
            <person name="Karasova D."/>
            <person name="Kubasova T."/>
            <person name="Cizek A."/>
            <person name="Rychlik I."/>
        </authorList>
    </citation>
    <scope>NUCLEOTIDE SEQUENCE [LARGE SCALE GENOMIC DNA]</scope>
    <source>
        <strain evidence="3">An5</strain>
    </source>
</reference>
<dbReference type="InterPro" id="IPR044005">
    <property type="entry name" value="DZR_2"/>
</dbReference>
<dbReference type="Proteomes" id="UP000195781">
    <property type="component" value="Unassembled WGS sequence"/>
</dbReference>
<dbReference type="RefSeq" id="WP_094334758.1">
    <property type="nucleotide sequence ID" value="NZ_NFIE01000001.1"/>
</dbReference>
<accession>A0A1Y3Y6D1</accession>
<dbReference type="Gene3D" id="3.40.50.2020">
    <property type="match status" value="1"/>
</dbReference>
<evidence type="ECO:0000259" key="1">
    <source>
        <dbReference type="Pfam" id="PF18912"/>
    </source>
</evidence>
<comment type="caution">
    <text evidence="2">The sequence shown here is derived from an EMBL/GenBank/DDBJ whole genome shotgun (WGS) entry which is preliminary data.</text>
</comment>
<keyword evidence="3" id="KW-1185">Reference proteome</keyword>
<proteinExistence type="predicted"/>
<sequence>MKRARSIPIASEGDAAAVFGDDSFMGRLREAALEVLSPTRCAGCERPGALICEACLSRIEVIDPLHACTRCGAPFGDMLCTECGTAGDTVDGGEGATAGSPATPEARAVDRCLAATVFADPVPRIIRTYKDAGERRLGALIAELMLDAAEHAEQVAPERYGGLLRSADAVTFVPVTASAYARRGFDHMELIARSFSELSGLPLIDALVKHGSADQRALGRAGRMERSRGAYEVVAPVGGLRLLLLDDVITTGATMRAAATALRAAGAAHVDALAFARVW</sequence>
<dbReference type="InterPro" id="IPR051910">
    <property type="entry name" value="ComF/GntX_DNA_util-trans"/>
</dbReference>
<evidence type="ECO:0000313" key="2">
    <source>
        <dbReference type="EMBL" id="OUN89880.1"/>
    </source>
</evidence>
<dbReference type="EMBL" id="NFIE01000001">
    <property type="protein sequence ID" value="OUN89880.1"/>
    <property type="molecule type" value="Genomic_DNA"/>
</dbReference>
<dbReference type="Pfam" id="PF18912">
    <property type="entry name" value="DZR_2"/>
    <property type="match status" value="1"/>
</dbReference>
<dbReference type="PANTHER" id="PTHR47505">
    <property type="entry name" value="DNA UTILIZATION PROTEIN YHGH"/>
    <property type="match status" value="1"/>
</dbReference>
<feature type="domain" description="Double zinc ribbon" evidence="1">
    <location>
        <begin position="33"/>
        <end position="83"/>
    </location>
</feature>